<dbReference type="InterPro" id="IPR045336">
    <property type="entry name" value="MmgE_PrpD_N"/>
</dbReference>
<dbReference type="PANTHER" id="PTHR16943:SF8">
    <property type="entry name" value="2-METHYLCITRATE DEHYDRATASE"/>
    <property type="match status" value="1"/>
</dbReference>
<dbReference type="InterPro" id="IPR045337">
    <property type="entry name" value="MmgE_PrpD_C"/>
</dbReference>
<dbReference type="InterPro" id="IPR042188">
    <property type="entry name" value="MmgE/PrpD_sf_2"/>
</dbReference>
<dbReference type="PANTHER" id="PTHR16943">
    <property type="entry name" value="2-METHYLCITRATE DEHYDRATASE-RELATED"/>
    <property type="match status" value="1"/>
</dbReference>
<dbReference type="InterPro" id="IPR036148">
    <property type="entry name" value="MmgE/PrpD_sf"/>
</dbReference>
<comment type="similarity">
    <text evidence="1">Belongs to the PrpD family.</text>
</comment>
<reference evidence="4 5" key="1">
    <citation type="submission" date="2018-05" db="EMBL/GenBank/DDBJ databases">
        <title>Genomic Encyclopedia of Type Strains, Phase IV (KMG-IV): sequencing the most valuable type-strain genomes for metagenomic binning, comparative biology and taxonomic classification.</title>
        <authorList>
            <person name="Goeker M."/>
        </authorList>
    </citation>
    <scope>NUCLEOTIDE SEQUENCE [LARGE SCALE GENOMIC DNA]</scope>
    <source>
        <strain evidence="4 5">DSM 6462</strain>
    </source>
</reference>
<dbReference type="AlphaFoldDB" id="A0A2V3U556"/>
<feature type="domain" description="MmgE/PrpD N-terminal" evidence="2">
    <location>
        <begin position="27"/>
        <end position="264"/>
    </location>
</feature>
<feature type="domain" description="MmgE/PrpD C-terminal" evidence="3">
    <location>
        <begin position="286"/>
        <end position="442"/>
    </location>
</feature>
<dbReference type="Pfam" id="PF03972">
    <property type="entry name" value="MmgE_PrpD_N"/>
    <property type="match status" value="1"/>
</dbReference>
<accession>A0A2V3U556</accession>
<dbReference type="GO" id="GO:0016829">
    <property type="term" value="F:lyase activity"/>
    <property type="evidence" value="ECO:0007669"/>
    <property type="project" value="InterPro"/>
</dbReference>
<gene>
    <name evidence="4" type="ORF">C7450_10665</name>
</gene>
<sequence>MCFLGGERQLKAGSTVTEEARSGFTNRLAAMVAETPVGAFSDAALAAAARAILNFVGTAIGGSTQPSQAILSEAIGVGAESGPSTVLGTRIRTNPLSASYLNAASANVLDFDDTHLPTVAHPIGPVASALLALSQQRPTSGTVLLQSLILGVEVACRLGRSLTPAHYARGWHITATTGVVGAAAGAARAMGLPLEHTSVAMAHAATQACGLVVSLGAMSKSLAVAGAARNGLLSAILAERGFTAPANAIEAPFGFVDLFGANASVDLPRRIDRPGWELESVQLKPYPCAVVINPLVECGRAVAEAVGSDEIATIAAHGPPLLLIRANRPNISSRGEAQLSAQHALAATLLHGQPRLEDFGEAAISDLRLADLRARIGLVADLAHSIDSARLAVTLHNGRVLEWEVGKNVAIGQRMLSPQDLEAKFVTLAVPVIGEERAARIMSDIAGFGAAVDIGAVMEKWNFMEKWN</sequence>
<dbReference type="Pfam" id="PF19305">
    <property type="entry name" value="MmgE_PrpD_C"/>
    <property type="match status" value="1"/>
</dbReference>
<name>A0A2V3U556_9HYPH</name>
<proteinExistence type="inferred from homology"/>
<keyword evidence="5" id="KW-1185">Reference proteome</keyword>
<evidence type="ECO:0000259" key="3">
    <source>
        <dbReference type="Pfam" id="PF19305"/>
    </source>
</evidence>
<dbReference type="InterPro" id="IPR005656">
    <property type="entry name" value="MmgE_PrpD"/>
</dbReference>
<organism evidence="4 5">
    <name type="scientific">Chelatococcus asaccharovorans</name>
    <dbReference type="NCBI Taxonomy" id="28210"/>
    <lineage>
        <taxon>Bacteria</taxon>
        <taxon>Pseudomonadati</taxon>
        <taxon>Pseudomonadota</taxon>
        <taxon>Alphaproteobacteria</taxon>
        <taxon>Hyphomicrobiales</taxon>
        <taxon>Chelatococcaceae</taxon>
        <taxon>Chelatococcus</taxon>
    </lineage>
</organism>
<evidence type="ECO:0000259" key="2">
    <source>
        <dbReference type="Pfam" id="PF03972"/>
    </source>
</evidence>
<protein>
    <submittedName>
        <fullName evidence="4">2-methylcitrate dehydratase PrpD</fullName>
    </submittedName>
</protein>
<dbReference type="EMBL" id="QJJK01000006">
    <property type="protein sequence ID" value="PXW57893.1"/>
    <property type="molecule type" value="Genomic_DNA"/>
</dbReference>
<dbReference type="SUPFAM" id="SSF103378">
    <property type="entry name" value="2-methylcitrate dehydratase PrpD"/>
    <property type="match status" value="1"/>
</dbReference>
<evidence type="ECO:0000256" key="1">
    <source>
        <dbReference type="ARBA" id="ARBA00006174"/>
    </source>
</evidence>
<comment type="caution">
    <text evidence="4">The sequence shown here is derived from an EMBL/GenBank/DDBJ whole genome shotgun (WGS) entry which is preliminary data.</text>
</comment>
<dbReference type="Gene3D" id="1.10.4100.10">
    <property type="entry name" value="2-methylcitrate dehydratase PrpD"/>
    <property type="match status" value="1"/>
</dbReference>
<dbReference type="Gene3D" id="3.30.1330.120">
    <property type="entry name" value="2-methylcitrate dehydratase PrpD"/>
    <property type="match status" value="1"/>
</dbReference>
<dbReference type="InterPro" id="IPR042183">
    <property type="entry name" value="MmgE/PrpD_sf_1"/>
</dbReference>
<dbReference type="Proteomes" id="UP000248021">
    <property type="component" value="Unassembled WGS sequence"/>
</dbReference>
<evidence type="ECO:0000313" key="5">
    <source>
        <dbReference type="Proteomes" id="UP000248021"/>
    </source>
</evidence>
<evidence type="ECO:0000313" key="4">
    <source>
        <dbReference type="EMBL" id="PXW57893.1"/>
    </source>
</evidence>